<feature type="binding site" evidence="7 8">
    <location>
        <position position="105"/>
    </location>
    <ligand>
        <name>S-adenosyl-L-methionine</name>
        <dbReference type="ChEBI" id="CHEBI:59789"/>
    </ligand>
</feature>
<evidence type="ECO:0000259" key="9">
    <source>
        <dbReference type="PROSITE" id="PS51462"/>
    </source>
</evidence>
<feature type="binding site" evidence="7 8">
    <location>
        <position position="12"/>
    </location>
    <ligand>
        <name>S-adenosyl-L-methionine</name>
        <dbReference type="ChEBI" id="CHEBI:59789"/>
    </ligand>
</feature>
<dbReference type="Gene3D" id="3.40.50.150">
    <property type="entry name" value="Vaccinia Virus protein VP39"/>
    <property type="match status" value="1"/>
</dbReference>
<dbReference type="GO" id="GO:0005829">
    <property type="term" value="C:cytosol"/>
    <property type="evidence" value="ECO:0007669"/>
    <property type="project" value="TreeGrafter"/>
</dbReference>
<feature type="binding site" evidence="7 8">
    <location>
        <position position="39"/>
    </location>
    <ligand>
        <name>S-adenosyl-L-methionine</name>
        <dbReference type="ChEBI" id="CHEBI:59789"/>
    </ligand>
</feature>
<dbReference type="OrthoDB" id="9814755at2"/>
<evidence type="ECO:0000256" key="8">
    <source>
        <dbReference type="PROSITE-ProRule" id="PRU01026"/>
    </source>
</evidence>
<dbReference type="InterPro" id="IPR011530">
    <property type="entry name" value="rRNA_adenine_dimethylase"/>
</dbReference>
<comment type="similarity">
    <text evidence="7">Belongs to the class I-like SAM-binding methyltransferase superfamily. rRNA adenine N(6)-methyltransferase family. RsmA subfamily.</text>
</comment>
<dbReference type="InterPro" id="IPR000086">
    <property type="entry name" value="NUDIX_hydrolase_dom"/>
</dbReference>
<dbReference type="PROSITE" id="PS01131">
    <property type="entry name" value="RRNA_A_DIMETH"/>
    <property type="match status" value="1"/>
</dbReference>
<keyword evidence="4 7" id="KW-0808">Transferase</keyword>
<sequence length="440" mass="49108">MSFKPKKSLGQNFLSDANLAKWIADQIQPDGASFVIEVGPGQGALTEHLLGRPQHLLLIEKDNTLAADLQEELADSGHAELWHGDATRFDLRPLYRHGGVKLVGNLPYSMGGEILKHFLTPPTPVVEAVFMLQKEVCERIAARLEDDGYGALSLLVQHDWDASILRIVPPEAFKPRPRVHSAIVRLTPKAPGTLPVHDRRLFDRLVRMGFSQRRKQLKNLLPEAPGGWQALMDSLGKPVTVRAEELSLMEWVRLTRHYENRHEEDRGQKASEIFDVVDANNQVTGQATRGEVHAKGLWHRAVHVFVFNKHGELWLQQRSHLKDVHPLDWDSSAAGHLDAGEDYAASAARELKEELGIEAPTVCVGTVPACEATGWEFVELHVAEHSGPMHYAPEEIAGGQFFRMEQIADWIAARPQDFAGGFLECFKVWQARQSEPGAPV</sequence>
<dbReference type="GO" id="GO:0052908">
    <property type="term" value="F:16S rRNA (adenine(1518)-N(6)/adenine(1519)-N(6))-dimethyltransferase activity"/>
    <property type="evidence" value="ECO:0007669"/>
    <property type="project" value="UniProtKB-EC"/>
</dbReference>
<comment type="function">
    <text evidence="7">Specifically dimethylates two adjacent adenosines (A1518 and A1519) in the loop of a conserved hairpin near the 3'-end of 16S rRNA in the 30S particle. May play a critical role in biogenesis of 30S subunits.</text>
</comment>
<evidence type="ECO:0000256" key="7">
    <source>
        <dbReference type="HAMAP-Rule" id="MF_00607"/>
    </source>
</evidence>
<feature type="binding site" evidence="7 8">
    <location>
        <position position="14"/>
    </location>
    <ligand>
        <name>S-adenosyl-L-methionine</name>
        <dbReference type="ChEBI" id="CHEBI:59789"/>
    </ligand>
</feature>
<evidence type="ECO:0000256" key="5">
    <source>
        <dbReference type="ARBA" id="ARBA00022691"/>
    </source>
</evidence>
<gene>
    <name evidence="7" type="primary">rsmA</name>
    <name evidence="7" type="synonym">ksgA</name>
    <name evidence="10" type="ORF">DES53_102299</name>
</gene>
<dbReference type="RefSeq" id="WP_113957475.1">
    <property type="nucleotide sequence ID" value="NZ_QNRR01000002.1"/>
</dbReference>
<keyword evidence="5 7" id="KW-0949">S-adenosyl-L-methionine</keyword>
<keyword evidence="6 7" id="KW-0694">RNA-binding</keyword>
<organism evidence="10 11">
    <name type="scientific">Roseimicrobium gellanilyticum</name>
    <dbReference type="NCBI Taxonomy" id="748857"/>
    <lineage>
        <taxon>Bacteria</taxon>
        <taxon>Pseudomonadati</taxon>
        <taxon>Verrucomicrobiota</taxon>
        <taxon>Verrucomicrobiia</taxon>
        <taxon>Verrucomicrobiales</taxon>
        <taxon>Verrucomicrobiaceae</taxon>
        <taxon>Roseimicrobium</taxon>
    </lineage>
</organism>
<dbReference type="SUPFAM" id="SSF53335">
    <property type="entry name" value="S-adenosyl-L-methionine-dependent methyltransferases"/>
    <property type="match status" value="1"/>
</dbReference>
<feature type="binding site" evidence="7 8">
    <location>
        <position position="85"/>
    </location>
    <ligand>
        <name>S-adenosyl-L-methionine</name>
        <dbReference type="ChEBI" id="CHEBI:59789"/>
    </ligand>
</feature>
<dbReference type="Pfam" id="PF00398">
    <property type="entry name" value="RrnaAD"/>
    <property type="match status" value="1"/>
</dbReference>
<dbReference type="InterPro" id="IPR001737">
    <property type="entry name" value="KsgA/Erm"/>
</dbReference>
<name>A0A366HQG7_9BACT</name>
<comment type="caution">
    <text evidence="10">The sequence shown here is derived from an EMBL/GenBank/DDBJ whole genome shotgun (WGS) entry which is preliminary data.</text>
</comment>
<comment type="subcellular location">
    <subcellularLocation>
        <location evidence="7">Cytoplasm</location>
    </subcellularLocation>
</comment>
<dbReference type="InterPro" id="IPR020598">
    <property type="entry name" value="rRNA_Ade_methylase_Trfase_N"/>
</dbReference>
<keyword evidence="1 7" id="KW-0963">Cytoplasm</keyword>
<keyword evidence="2 7" id="KW-0698">rRNA processing</keyword>
<dbReference type="InterPro" id="IPR015797">
    <property type="entry name" value="NUDIX_hydrolase-like_dom_sf"/>
</dbReference>
<evidence type="ECO:0000256" key="6">
    <source>
        <dbReference type="ARBA" id="ARBA00022884"/>
    </source>
</evidence>
<dbReference type="InterPro" id="IPR029063">
    <property type="entry name" value="SAM-dependent_MTases_sf"/>
</dbReference>
<dbReference type="HAMAP" id="MF_00607">
    <property type="entry name" value="16SrRNA_methyltr_A"/>
    <property type="match status" value="1"/>
</dbReference>
<feature type="domain" description="Nudix hydrolase" evidence="9">
    <location>
        <begin position="297"/>
        <end position="424"/>
    </location>
</feature>
<dbReference type="Pfam" id="PF00293">
    <property type="entry name" value="NUDIX"/>
    <property type="match status" value="1"/>
</dbReference>
<dbReference type="Gene3D" id="1.10.8.100">
    <property type="entry name" value="Ribosomal RNA adenine dimethylase-like, domain 2"/>
    <property type="match status" value="1"/>
</dbReference>
<feature type="binding site" evidence="7 8">
    <location>
        <position position="60"/>
    </location>
    <ligand>
        <name>S-adenosyl-L-methionine</name>
        <dbReference type="ChEBI" id="CHEBI:59789"/>
    </ligand>
</feature>
<dbReference type="InterPro" id="IPR020596">
    <property type="entry name" value="rRNA_Ade_Mease_Trfase_CS"/>
</dbReference>
<dbReference type="PANTHER" id="PTHR11727">
    <property type="entry name" value="DIMETHYLADENOSINE TRANSFERASE"/>
    <property type="match status" value="1"/>
</dbReference>
<reference evidence="10 11" key="1">
    <citation type="submission" date="2018-06" db="EMBL/GenBank/DDBJ databases">
        <title>Genomic Encyclopedia of Type Strains, Phase IV (KMG-IV): sequencing the most valuable type-strain genomes for metagenomic binning, comparative biology and taxonomic classification.</title>
        <authorList>
            <person name="Goeker M."/>
        </authorList>
    </citation>
    <scope>NUCLEOTIDE SEQUENCE [LARGE SCALE GENOMIC DNA]</scope>
    <source>
        <strain evidence="10 11">DSM 25532</strain>
    </source>
</reference>
<comment type="catalytic activity">
    <reaction evidence="7">
        <text>adenosine(1518)/adenosine(1519) in 16S rRNA + 4 S-adenosyl-L-methionine = N(6)-dimethyladenosine(1518)/N(6)-dimethyladenosine(1519) in 16S rRNA + 4 S-adenosyl-L-homocysteine + 4 H(+)</text>
        <dbReference type="Rhea" id="RHEA:19609"/>
        <dbReference type="Rhea" id="RHEA-COMP:10232"/>
        <dbReference type="Rhea" id="RHEA-COMP:10233"/>
        <dbReference type="ChEBI" id="CHEBI:15378"/>
        <dbReference type="ChEBI" id="CHEBI:57856"/>
        <dbReference type="ChEBI" id="CHEBI:59789"/>
        <dbReference type="ChEBI" id="CHEBI:74411"/>
        <dbReference type="ChEBI" id="CHEBI:74493"/>
        <dbReference type="EC" id="2.1.1.182"/>
    </reaction>
</comment>
<accession>A0A366HQG7</accession>
<dbReference type="Gene3D" id="3.90.79.10">
    <property type="entry name" value="Nucleoside Triphosphate Pyrophosphohydrolase"/>
    <property type="match status" value="1"/>
</dbReference>
<dbReference type="Proteomes" id="UP000253426">
    <property type="component" value="Unassembled WGS sequence"/>
</dbReference>
<dbReference type="SMART" id="SM00650">
    <property type="entry name" value="rADc"/>
    <property type="match status" value="1"/>
</dbReference>
<dbReference type="SUPFAM" id="SSF55811">
    <property type="entry name" value="Nudix"/>
    <property type="match status" value="1"/>
</dbReference>
<dbReference type="CDD" id="cd04692">
    <property type="entry name" value="NUDIX_Hydrolase"/>
    <property type="match status" value="1"/>
</dbReference>
<evidence type="ECO:0000313" key="11">
    <source>
        <dbReference type="Proteomes" id="UP000253426"/>
    </source>
</evidence>
<dbReference type="GO" id="GO:0003723">
    <property type="term" value="F:RNA binding"/>
    <property type="evidence" value="ECO:0007669"/>
    <property type="project" value="UniProtKB-UniRule"/>
</dbReference>
<evidence type="ECO:0000256" key="1">
    <source>
        <dbReference type="ARBA" id="ARBA00022490"/>
    </source>
</evidence>
<dbReference type="PROSITE" id="PS51689">
    <property type="entry name" value="SAM_RNA_A_N6_MT"/>
    <property type="match status" value="1"/>
</dbReference>
<proteinExistence type="inferred from homology"/>
<protein>
    <recommendedName>
        <fullName evidence="7">Ribosomal RNA small subunit methyltransferase A</fullName>
        <ecNumber evidence="7">2.1.1.182</ecNumber>
    </recommendedName>
    <alternativeName>
        <fullName evidence="7">16S rRNA (adenine(1518)-N(6)/adenine(1519)-N(6))-dimethyltransferase</fullName>
    </alternativeName>
    <alternativeName>
        <fullName evidence="7">16S rRNA dimethyladenosine transferase</fullName>
    </alternativeName>
    <alternativeName>
        <fullName evidence="7">16S rRNA dimethylase</fullName>
    </alternativeName>
    <alternativeName>
        <fullName evidence="7">S-adenosylmethionine-6-N', N'-adenosyl(rRNA) dimethyltransferase</fullName>
    </alternativeName>
</protein>
<dbReference type="EMBL" id="QNRR01000002">
    <property type="protein sequence ID" value="RBP45915.1"/>
    <property type="molecule type" value="Genomic_DNA"/>
</dbReference>
<evidence type="ECO:0000256" key="4">
    <source>
        <dbReference type="ARBA" id="ARBA00022679"/>
    </source>
</evidence>
<dbReference type="PANTHER" id="PTHR11727:SF7">
    <property type="entry name" value="DIMETHYLADENOSINE TRANSFERASE-RELATED"/>
    <property type="match status" value="1"/>
</dbReference>
<dbReference type="PROSITE" id="PS51462">
    <property type="entry name" value="NUDIX"/>
    <property type="match status" value="1"/>
</dbReference>
<evidence type="ECO:0000256" key="3">
    <source>
        <dbReference type="ARBA" id="ARBA00022603"/>
    </source>
</evidence>
<keyword evidence="11" id="KW-1185">Reference proteome</keyword>
<dbReference type="NCBIfam" id="TIGR00755">
    <property type="entry name" value="ksgA"/>
    <property type="match status" value="1"/>
</dbReference>
<dbReference type="AlphaFoldDB" id="A0A366HQG7"/>
<evidence type="ECO:0000256" key="2">
    <source>
        <dbReference type="ARBA" id="ARBA00022552"/>
    </source>
</evidence>
<dbReference type="EC" id="2.1.1.182" evidence="7"/>
<dbReference type="InterPro" id="IPR023165">
    <property type="entry name" value="rRNA_Ade_diMease-like_C"/>
</dbReference>
<evidence type="ECO:0000313" key="10">
    <source>
        <dbReference type="EMBL" id="RBP45915.1"/>
    </source>
</evidence>
<keyword evidence="3 7" id="KW-0489">Methyltransferase</keyword>